<keyword evidence="2 6" id="KW-0812">Transmembrane</keyword>
<dbReference type="SMART" id="SM00312">
    <property type="entry name" value="PX"/>
    <property type="match status" value="1"/>
</dbReference>
<keyword evidence="3" id="KW-0677">Repeat</keyword>
<evidence type="ECO:0000256" key="5">
    <source>
        <dbReference type="ARBA" id="ARBA00023136"/>
    </source>
</evidence>
<evidence type="ECO:0008006" key="11">
    <source>
        <dbReference type="Google" id="ProtNLM"/>
    </source>
</evidence>
<feature type="transmembrane region" description="Helical" evidence="6">
    <location>
        <begin position="449"/>
        <end position="471"/>
    </location>
</feature>
<dbReference type="PROSITE" id="PS50004">
    <property type="entry name" value="C2"/>
    <property type="match status" value="1"/>
</dbReference>
<dbReference type="Proteomes" id="UP001162131">
    <property type="component" value="Unassembled WGS sequence"/>
</dbReference>
<keyword evidence="4 6" id="KW-1133">Transmembrane helix</keyword>
<dbReference type="Pfam" id="PF00787">
    <property type="entry name" value="PX"/>
    <property type="match status" value="1"/>
</dbReference>
<feature type="domain" description="PX" evidence="8">
    <location>
        <begin position="15"/>
        <end position="130"/>
    </location>
</feature>
<evidence type="ECO:0000256" key="1">
    <source>
        <dbReference type="ARBA" id="ARBA00004141"/>
    </source>
</evidence>
<dbReference type="SUPFAM" id="SSF64268">
    <property type="entry name" value="PX domain"/>
    <property type="match status" value="1"/>
</dbReference>
<feature type="transmembrane region" description="Helical" evidence="6">
    <location>
        <begin position="477"/>
        <end position="494"/>
    </location>
</feature>
<accession>A0AAU9INL1</accession>
<dbReference type="Gene3D" id="2.60.40.150">
    <property type="entry name" value="C2 domain"/>
    <property type="match status" value="1"/>
</dbReference>
<dbReference type="InterPro" id="IPR036871">
    <property type="entry name" value="PX_dom_sf"/>
</dbReference>
<feature type="domain" description="C2" evidence="7">
    <location>
        <begin position="243"/>
        <end position="368"/>
    </location>
</feature>
<sequence length="762" mass="88617">MESTGDLSIGDFYNYDPKLMSIGVTSERYTDNNVVEYKVELQFANVEHIVYRRYNQFKSFHSLLKSAFPRLDLPAFPSKFTMINKTEQRKRDFHNYMNGIIVLCAKFPPMAKTSLMKIVGEFLDINGQEKKTEERVKSSKDNIVESAQIFPSTGHYTGDIDVIITEEDWITYYGSIIRNDLYLFPKDKPGSYFTTVISCSGAVIRENETLNVLEIHHSHQSKPILLRPSPKDYSEWKNHLFIMASANQDSPLTSQKITVAGRLMVKVWSGQNIRVNKPASSLVKSHVFVRLSLNPFSFTTSILPQGDLVDWGQTFIMPIVNRFFVLKIEICSFSSEGWLKQHAKEDLIEEFNIPLIDINQYPYTNGPITLYFKMQDPKKKKASISEDMPAYINVDIIHQADFLCNFLPVPPHFIEDEPTPTKATMKQLKIASKRSKRVRILYTRSLKKIYQMFLWIYPKFSAVCMALYIILALFLPGQYVLPLIMLIFLSFILIKNPKLSPYSKKFIDIVFSDSQRICKPPKIQTIKETEFDTKSDVRIFEIEIKEGVMDKWNKFKIDLVELQILLMEISCFLEKMRNLFLWEDPQKSSYFCIGVLMVAFVLYCIPFRALVLLLGVHRFLKGKKFTKRRIENNTKICEEILNSLLSQYLNNYDYYKNYKTVIWPIELVTNVNLQKKIVEGIRSRLSLDVDIKIFEDYTSPEELAEALSSVEIMLKMRDAKGNLIYDPSKFEKKNFIAGFLSNIPSEYFRYYHPRVTGIETCN</sequence>
<dbReference type="InterPro" id="IPR013583">
    <property type="entry name" value="MCTP_C"/>
</dbReference>
<dbReference type="SUPFAM" id="SSF49562">
    <property type="entry name" value="C2 domain (Calcium/lipid-binding domain, CaLB)"/>
    <property type="match status" value="1"/>
</dbReference>
<evidence type="ECO:0000256" key="6">
    <source>
        <dbReference type="SAM" id="Phobius"/>
    </source>
</evidence>
<feature type="transmembrane region" description="Helical" evidence="6">
    <location>
        <begin position="588"/>
        <end position="620"/>
    </location>
</feature>
<dbReference type="InterPro" id="IPR001683">
    <property type="entry name" value="PX_dom"/>
</dbReference>
<dbReference type="Gene3D" id="3.30.1520.10">
    <property type="entry name" value="Phox-like domain"/>
    <property type="match status" value="1"/>
</dbReference>
<dbReference type="CDD" id="cd06093">
    <property type="entry name" value="PX_domain"/>
    <property type="match status" value="1"/>
</dbReference>
<keyword evidence="5 6" id="KW-0472">Membrane</keyword>
<dbReference type="AlphaFoldDB" id="A0AAU9INL1"/>
<dbReference type="InterPro" id="IPR035892">
    <property type="entry name" value="C2_domain_sf"/>
</dbReference>
<dbReference type="PROSITE" id="PS50195">
    <property type="entry name" value="PX"/>
    <property type="match status" value="1"/>
</dbReference>
<gene>
    <name evidence="9" type="ORF">BSTOLATCC_MIC9573</name>
</gene>
<reference evidence="9" key="1">
    <citation type="submission" date="2021-09" db="EMBL/GenBank/DDBJ databases">
        <authorList>
            <consortium name="AG Swart"/>
            <person name="Singh M."/>
            <person name="Singh A."/>
            <person name="Seah K."/>
            <person name="Emmerich C."/>
        </authorList>
    </citation>
    <scope>NUCLEOTIDE SEQUENCE</scope>
    <source>
        <strain evidence="9">ATCC30299</strain>
    </source>
</reference>
<comment type="subcellular location">
    <subcellularLocation>
        <location evidence="1">Membrane</location>
        <topology evidence="1">Multi-pass membrane protein</topology>
    </subcellularLocation>
</comment>
<dbReference type="GO" id="GO:0016020">
    <property type="term" value="C:membrane"/>
    <property type="evidence" value="ECO:0007669"/>
    <property type="project" value="UniProtKB-SubCell"/>
</dbReference>
<evidence type="ECO:0000259" key="7">
    <source>
        <dbReference type="PROSITE" id="PS50004"/>
    </source>
</evidence>
<evidence type="ECO:0000256" key="4">
    <source>
        <dbReference type="ARBA" id="ARBA00022989"/>
    </source>
</evidence>
<organism evidence="9 10">
    <name type="scientific">Blepharisma stoltei</name>
    <dbReference type="NCBI Taxonomy" id="1481888"/>
    <lineage>
        <taxon>Eukaryota</taxon>
        <taxon>Sar</taxon>
        <taxon>Alveolata</taxon>
        <taxon>Ciliophora</taxon>
        <taxon>Postciliodesmatophora</taxon>
        <taxon>Heterotrichea</taxon>
        <taxon>Heterotrichida</taxon>
        <taxon>Blepharismidae</taxon>
        <taxon>Blepharisma</taxon>
    </lineage>
</organism>
<evidence type="ECO:0000256" key="2">
    <source>
        <dbReference type="ARBA" id="ARBA00022692"/>
    </source>
</evidence>
<keyword evidence="10" id="KW-1185">Reference proteome</keyword>
<dbReference type="EMBL" id="CAJZBQ010000011">
    <property type="protein sequence ID" value="CAG9313769.1"/>
    <property type="molecule type" value="Genomic_DNA"/>
</dbReference>
<name>A0AAU9INL1_9CILI</name>
<dbReference type="GO" id="GO:0035091">
    <property type="term" value="F:phosphatidylinositol binding"/>
    <property type="evidence" value="ECO:0007669"/>
    <property type="project" value="InterPro"/>
</dbReference>
<evidence type="ECO:0000256" key="3">
    <source>
        <dbReference type="ARBA" id="ARBA00022737"/>
    </source>
</evidence>
<proteinExistence type="predicted"/>
<dbReference type="InterPro" id="IPR000008">
    <property type="entry name" value="C2_dom"/>
</dbReference>
<evidence type="ECO:0000313" key="9">
    <source>
        <dbReference type="EMBL" id="CAG9313769.1"/>
    </source>
</evidence>
<evidence type="ECO:0000259" key="8">
    <source>
        <dbReference type="PROSITE" id="PS50195"/>
    </source>
</evidence>
<evidence type="ECO:0000313" key="10">
    <source>
        <dbReference type="Proteomes" id="UP001162131"/>
    </source>
</evidence>
<protein>
    <recommendedName>
        <fullName evidence="11">PX domain-containing protein</fullName>
    </recommendedName>
</protein>
<comment type="caution">
    <text evidence="9">The sequence shown here is derived from an EMBL/GenBank/DDBJ whole genome shotgun (WGS) entry which is preliminary data.</text>
</comment>
<dbReference type="Pfam" id="PF08372">
    <property type="entry name" value="PRT_C"/>
    <property type="match status" value="1"/>
</dbReference>